<evidence type="ECO:0000256" key="1">
    <source>
        <dbReference type="SAM" id="MobiDB-lite"/>
    </source>
</evidence>
<evidence type="ECO:0000313" key="3">
    <source>
        <dbReference type="Proteomes" id="UP000752292"/>
    </source>
</evidence>
<dbReference type="Gene3D" id="1.25.40.10">
    <property type="entry name" value="Tetratricopeptide repeat domain"/>
    <property type="match status" value="1"/>
</dbReference>
<evidence type="ECO:0000313" key="2">
    <source>
        <dbReference type="EMBL" id="MBI4251506.1"/>
    </source>
</evidence>
<protein>
    <recommendedName>
        <fullName evidence="4">Tetratricopeptide repeat protein</fullName>
    </recommendedName>
</protein>
<evidence type="ECO:0008006" key="4">
    <source>
        <dbReference type="Google" id="ProtNLM"/>
    </source>
</evidence>
<feature type="compositionally biased region" description="Basic and acidic residues" evidence="1">
    <location>
        <begin position="1"/>
        <end position="14"/>
    </location>
</feature>
<organism evidence="2 3">
    <name type="scientific">Tectimicrobiota bacterium</name>
    <dbReference type="NCBI Taxonomy" id="2528274"/>
    <lineage>
        <taxon>Bacteria</taxon>
        <taxon>Pseudomonadati</taxon>
        <taxon>Nitrospinota/Tectimicrobiota group</taxon>
        <taxon>Candidatus Tectimicrobiota</taxon>
    </lineage>
</organism>
<feature type="non-terminal residue" evidence="2">
    <location>
        <position position="131"/>
    </location>
</feature>
<proteinExistence type="predicted"/>
<dbReference type="Proteomes" id="UP000752292">
    <property type="component" value="Unassembled WGS sequence"/>
</dbReference>
<dbReference type="SUPFAM" id="SSF48452">
    <property type="entry name" value="TPR-like"/>
    <property type="match status" value="1"/>
</dbReference>
<feature type="region of interest" description="Disordered" evidence="1">
    <location>
        <begin position="1"/>
        <end position="25"/>
    </location>
</feature>
<reference evidence="2" key="1">
    <citation type="submission" date="2020-07" db="EMBL/GenBank/DDBJ databases">
        <title>Huge and variable diversity of episymbiotic CPR bacteria and DPANN archaea in groundwater ecosystems.</title>
        <authorList>
            <person name="He C.Y."/>
            <person name="Keren R."/>
            <person name="Whittaker M."/>
            <person name="Farag I.F."/>
            <person name="Doudna J."/>
            <person name="Cate J.H.D."/>
            <person name="Banfield J.F."/>
        </authorList>
    </citation>
    <scope>NUCLEOTIDE SEQUENCE</scope>
    <source>
        <strain evidence="2">NC_groundwater_1370_Ag_S-0.2um_69_93</strain>
    </source>
</reference>
<dbReference type="AlphaFoldDB" id="A0A932ZUD3"/>
<dbReference type="EMBL" id="JACQRX010000156">
    <property type="protein sequence ID" value="MBI4251506.1"/>
    <property type="molecule type" value="Genomic_DNA"/>
</dbReference>
<name>A0A932ZUD3_UNCTE</name>
<gene>
    <name evidence="2" type="ORF">HY618_03520</name>
</gene>
<accession>A0A932ZUD3</accession>
<comment type="caution">
    <text evidence="2">The sequence shown here is derived from an EMBL/GenBank/DDBJ whole genome shotgun (WGS) entry which is preliminary data.</text>
</comment>
<dbReference type="Pfam" id="PF13432">
    <property type="entry name" value="TPR_16"/>
    <property type="match status" value="1"/>
</dbReference>
<dbReference type="InterPro" id="IPR011990">
    <property type="entry name" value="TPR-like_helical_dom_sf"/>
</dbReference>
<sequence>MARRSKDPQARIEALEQQMEESPSSPAFFPLASLVWKKGDGPRAEKLLRSGLRVHPGYAAPRVLLGEILLAMDRPQEAAEDLAAAVANSPWNLQGQRLLAECRRWAGDEAGARRALRVAAMFDSSDPEARA</sequence>